<keyword evidence="1" id="KW-0812">Transmembrane</keyword>
<feature type="transmembrane region" description="Helical" evidence="1">
    <location>
        <begin position="78"/>
        <end position="98"/>
    </location>
</feature>
<sequence length="208" mass="23271">MQCKFGKIKPTMQYRSILFTVTIGIILGLVAKLVDVPQITGTLPILDDIFGRFGVWIFIATLLSVFSNTPVYAAIRVFSFFISMLLTYYAYTILFLGFFPKSQIILWSFISIFSPICAAAMWYAKGNKGIANILAAAPIVALCTEWYITGRENILLLTFYICMIVCLLICVIKKAKRCLPVLLIAAVITLLLIRVGWMDLIYGGLLNI</sequence>
<evidence type="ECO:0000313" key="2">
    <source>
        <dbReference type="EMBL" id="QHI72917.1"/>
    </source>
</evidence>
<evidence type="ECO:0000256" key="1">
    <source>
        <dbReference type="SAM" id="Phobius"/>
    </source>
</evidence>
<keyword evidence="1" id="KW-0472">Membrane</keyword>
<proteinExistence type="predicted"/>
<feature type="transmembrane region" description="Helical" evidence="1">
    <location>
        <begin position="179"/>
        <end position="197"/>
    </location>
</feature>
<name>A0A6P1MG93_9FIRM</name>
<keyword evidence="3" id="KW-1185">Reference proteome</keyword>
<dbReference type="KEGG" id="amic:Ami3637_11325"/>
<evidence type="ECO:0000313" key="3">
    <source>
        <dbReference type="Proteomes" id="UP000463883"/>
    </source>
</evidence>
<dbReference type="RefSeq" id="WP_162362684.1">
    <property type="nucleotide sequence ID" value="NZ_CP047591.1"/>
</dbReference>
<organism evidence="2 3">
    <name type="scientific">Aminipila terrae</name>
    <dbReference type="NCBI Taxonomy" id="2697030"/>
    <lineage>
        <taxon>Bacteria</taxon>
        <taxon>Bacillati</taxon>
        <taxon>Bacillota</taxon>
        <taxon>Clostridia</taxon>
        <taxon>Peptostreptococcales</taxon>
        <taxon>Anaerovoracaceae</taxon>
        <taxon>Aminipila</taxon>
    </lineage>
</organism>
<feature type="transmembrane region" description="Helical" evidence="1">
    <location>
        <begin position="130"/>
        <end position="148"/>
    </location>
</feature>
<feature type="transmembrane region" description="Helical" evidence="1">
    <location>
        <begin position="154"/>
        <end position="172"/>
    </location>
</feature>
<accession>A0A6P1MG93</accession>
<protein>
    <submittedName>
        <fullName evidence="2">Uncharacterized protein</fullName>
    </submittedName>
</protein>
<feature type="transmembrane region" description="Helical" evidence="1">
    <location>
        <begin position="49"/>
        <end position="66"/>
    </location>
</feature>
<dbReference type="Proteomes" id="UP000463883">
    <property type="component" value="Chromosome"/>
</dbReference>
<gene>
    <name evidence="2" type="ORF">Ami3637_11325</name>
</gene>
<dbReference type="EMBL" id="CP047591">
    <property type="protein sequence ID" value="QHI72917.1"/>
    <property type="molecule type" value="Genomic_DNA"/>
</dbReference>
<feature type="transmembrane region" description="Helical" evidence="1">
    <location>
        <begin position="104"/>
        <end position="123"/>
    </location>
</feature>
<dbReference type="AlphaFoldDB" id="A0A6P1MG93"/>
<feature type="transmembrane region" description="Helical" evidence="1">
    <location>
        <begin position="12"/>
        <end position="34"/>
    </location>
</feature>
<keyword evidence="1" id="KW-1133">Transmembrane helix</keyword>
<reference evidence="2 3" key="1">
    <citation type="submission" date="2020-01" db="EMBL/GenBank/DDBJ databases">
        <title>Genomic analysis of Aminipila sp. CBA3637.</title>
        <authorList>
            <person name="Kim Y.B."/>
            <person name="Roh S.W."/>
        </authorList>
    </citation>
    <scope>NUCLEOTIDE SEQUENCE [LARGE SCALE GENOMIC DNA]</scope>
    <source>
        <strain evidence="2 3">CBA3637</strain>
    </source>
</reference>